<evidence type="ECO:0000256" key="7">
    <source>
        <dbReference type="SAM" id="SignalP"/>
    </source>
</evidence>
<dbReference type="InterPro" id="IPR029000">
    <property type="entry name" value="Cyclophilin-like_dom_sf"/>
</dbReference>
<sequence>MKLKLLCLLFLGVVSLQAQTVKKKVVAKKTTTTAKPIAKKPVITDGIFATIETPKGAIVLALEYKKTPVTVANFISLAEGTNPFIKDEKLKGKPFYNGLKFHRVINDFMIQGGDPQGTGAGDPGYSFKDEFIPDLSFDKGGILAMANSGPKTNGSQFFITHKDTPWLNQKHTVFGHVTQGMDVVNKITQNDVITKITINKVGSEAKKFDAAKVFAAYFNNKAEDEKKQALVDEENRKMALQKIEDEKKAYIEKYAPVIAAKKAYIADVKATATTTPSGLAYKIINKGSGVKPAVGSTLYFHYAGYLEDGALFDTSYEELSKTYGQHNPNRAAQNGYQPFPYELGKKDSMIPGFTEAIELMTYGEKIIAILPSKLAYGESGAGGVIPPNATLVFEIEVFQNKPEPTK</sequence>
<evidence type="ECO:0000256" key="2">
    <source>
        <dbReference type="ARBA" id="ARBA00007365"/>
    </source>
</evidence>
<dbReference type="SUPFAM" id="SSF54534">
    <property type="entry name" value="FKBP-like"/>
    <property type="match status" value="1"/>
</dbReference>
<accession>A0A2S1LDL7</accession>
<feature type="domain" description="PPIase FKBP-type" evidence="8">
    <location>
        <begin position="295"/>
        <end position="401"/>
    </location>
</feature>
<comment type="catalytic activity">
    <reaction evidence="1 6">
        <text>[protein]-peptidylproline (omega=180) = [protein]-peptidylproline (omega=0)</text>
        <dbReference type="Rhea" id="RHEA:16237"/>
        <dbReference type="Rhea" id="RHEA-COMP:10747"/>
        <dbReference type="Rhea" id="RHEA-COMP:10748"/>
        <dbReference type="ChEBI" id="CHEBI:83833"/>
        <dbReference type="ChEBI" id="CHEBI:83834"/>
        <dbReference type="EC" id="5.2.1.8"/>
    </reaction>
</comment>
<dbReference type="EMBL" id="CP020918">
    <property type="protein sequence ID" value="AWG21850.1"/>
    <property type="molecule type" value="Genomic_DNA"/>
</dbReference>
<dbReference type="RefSeq" id="WP_108740787.1">
    <property type="nucleotide sequence ID" value="NZ_CP020918.1"/>
</dbReference>
<dbReference type="EC" id="5.2.1.8" evidence="3 6"/>
<dbReference type="InterPro" id="IPR046357">
    <property type="entry name" value="PPIase_dom_sf"/>
</dbReference>
<evidence type="ECO:0000313" key="11">
    <source>
        <dbReference type="Proteomes" id="UP000244527"/>
    </source>
</evidence>
<feature type="signal peptide" evidence="7">
    <location>
        <begin position="1"/>
        <end position="18"/>
    </location>
</feature>
<dbReference type="PANTHER" id="PTHR45625">
    <property type="entry name" value="PEPTIDYL-PROLYL CIS-TRANS ISOMERASE-RELATED"/>
    <property type="match status" value="1"/>
</dbReference>
<dbReference type="InterPro" id="IPR002130">
    <property type="entry name" value="Cyclophilin-type_PPIase_dom"/>
</dbReference>
<dbReference type="OrthoDB" id="9807797at2"/>
<organism evidence="10 11">
    <name type="scientific">Flavobacterium faecale</name>
    <dbReference type="NCBI Taxonomy" id="1355330"/>
    <lineage>
        <taxon>Bacteria</taxon>
        <taxon>Pseudomonadati</taxon>
        <taxon>Bacteroidota</taxon>
        <taxon>Flavobacteriia</taxon>
        <taxon>Flavobacteriales</taxon>
        <taxon>Flavobacteriaceae</taxon>
        <taxon>Flavobacterium</taxon>
    </lineage>
</organism>
<dbReference type="PROSITE" id="PS50072">
    <property type="entry name" value="CSA_PPIASE_2"/>
    <property type="match status" value="1"/>
</dbReference>
<dbReference type="InterPro" id="IPR001179">
    <property type="entry name" value="PPIase_FKBP_dom"/>
</dbReference>
<evidence type="ECO:0000259" key="8">
    <source>
        <dbReference type="PROSITE" id="PS50059"/>
    </source>
</evidence>
<evidence type="ECO:0000256" key="6">
    <source>
        <dbReference type="PROSITE-ProRule" id="PRU00277"/>
    </source>
</evidence>
<evidence type="ECO:0000256" key="1">
    <source>
        <dbReference type="ARBA" id="ARBA00000971"/>
    </source>
</evidence>
<name>A0A2S1LDL7_9FLAO</name>
<evidence type="ECO:0000313" key="10">
    <source>
        <dbReference type="EMBL" id="AWG21850.1"/>
    </source>
</evidence>
<dbReference type="AlphaFoldDB" id="A0A2S1LDL7"/>
<dbReference type="PRINTS" id="PR00153">
    <property type="entry name" value="CSAPPISMRASE"/>
</dbReference>
<dbReference type="Pfam" id="PF00160">
    <property type="entry name" value="Pro_isomerase"/>
    <property type="match status" value="1"/>
</dbReference>
<comment type="similarity">
    <text evidence="2">Belongs to the cyclophilin-type PPIase family.</text>
</comment>
<dbReference type="PROSITE" id="PS00170">
    <property type="entry name" value="CSA_PPIASE_1"/>
    <property type="match status" value="1"/>
</dbReference>
<dbReference type="PANTHER" id="PTHR45625:SF4">
    <property type="entry name" value="PEPTIDYLPROLYL ISOMERASE DOMAIN AND WD REPEAT-CONTAINING PROTEIN 1"/>
    <property type="match status" value="1"/>
</dbReference>
<reference evidence="10 11" key="1">
    <citation type="submission" date="2017-04" db="EMBL/GenBank/DDBJ databases">
        <title>Compelte genome sequence of WV33.</title>
        <authorList>
            <person name="Lee P.C."/>
        </authorList>
    </citation>
    <scope>NUCLEOTIDE SEQUENCE [LARGE SCALE GENOMIC DNA]</scope>
    <source>
        <strain evidence="10 11">WV33</strain>
    </source>
</reference>
<dbReference type="Proteomes" id="UP000244527">
    <property type="component" value="Chromosome"/>
</dbReference>
<dbReference type="SUPFAM" id="SSF50891">
    <property type="entry name" value="Cyclophilin-like"/>
    <property type="match status" value="1"/>
</dbReference>
<dbReference type="InterPro" id="IPR020892">
    <property type="entry name" value="Cyclophilin-type_PPIase_CS"/>
</dbReference>
<dbReference type="GO" id="GO:0003755">
    <property type="term" value="F:peptidyl-prolyl cis-trans isomerase activity"/>
    <property type="evidence" value="ECO:0007669"/>
    <property type="project" value="UniProtKB-KW"/>
</dbReference>
<feature type="chain" id="PRO_5015471711" description="peptidylprolyl isomerase" evidence="7">
    <location>
        <begin position="19"/>
        <end position="406"/>
    </location>
</feature>
<evidence type="ECO:0000259" key="9">
    <source>
        <dbReference type="PROSITE" id="PS50072"/>
    </source>
</evidence>
<proteinExistence type="inferred from homology"/>
<protein>
    <recommendedName>
        <fullName evidence="3 6">peptidylprolyl isomerase</fullName>
        <ecNumber evidence="3 6">5.2.1.8</ecNumber>
    </recommendedName>
</protein>
<feature type="domain" description="PPIase cyclophilin-type" evidence="9">
    <location>
        <begin position="52"/>
        <end position="187"/>
    </location>
</feature>
<keyword evidence="5 6" id="KW-0413">Isomerase</keyword>
<evidence type="ECO:0000256" key="4">
    <source>
        <dbReference type="ARBA" id="ARBA00023110"/>
    </source>
</evidence>
<keyword evidence="4 6" id="KW-0697">Rotamase</keyword>
<dbReference type="GO" id="GO:0006457">
    <property type="term" value="P:protein folding"/>
    <property type="evidence" value="ECO:0007669"/>
    <property type="project" value="InterPro"/>
</dbReference>
<dbReference type="KEGG" id="ffa:FFWV33_10060"/>
<dbReference type="InterPro" id="IPR044666">
    <property type="entry name" value="Cyclophilin_A-like"/>
</dbReference>
<dbReference type="Pfam" id="PF00254">
    <property type="entry name" value="FKBP_C"/>
    <property type="match status" value="1"/>
</dbReference>
<keyword evidence="7" id="KW-0732">Signal</keyword>
<dbReference type="CDD" id="cd00317">
    <property type="entry name" value="cyclophilin"/>
    <property type="match status" value="1"/>
</dbReference>
<dbReference type="Gene3D" id="3.10.50.40">
    <property type="match status" value="1"/>
</dbReference>
<evidence type="ECO:0000256" key="3">
    <source>
        <dbReference type="ARBA" id="ARBA00013194"/>
    </source>
</evidence>
<dbReference type="Gene3D" id="2.40.100.10">
    <property type="entry name" value="Cyclophilin-like"/>
    <property type="match status" value="1"/>
</dbReference>
<gene>
    <name evidence="10" type="ORF">FFWV33_10060</name>
</gene>
<keyword evidence="11" id="KW-1185">Reference proteome</keyword>
<evidence type="ECO:0000256" key="5">
    <source>
        <dbReference type="ARBA" id="ARBA00023235"/>
    </source>
</evidence>
<dbReference type="PROSITE" id="PS50059">
    <property type="entry name" value="FKBP_PPIASE"/>
    <property type="match status" value="1"/>
</dbReference>